<comment type="subcellular location">
    <subcellularLocation>
        <location evidence="1">Cell membrane</location>
        <topology evidence="1">Multi-pass membrane protein</topology>
    </subcellularLocation>
</comment>
<evidence type="ECO:0000256" key="3">
    <source>
        <dbReference type="ARBA" id="ARBA00022448"/>
    </source>
</evidence>
<dbReference type="EMBL" id="JAERPS020000006">
    <property type="protein sequence ID" value="MBZ9613052.1"/>
    <property type="molecule type" value="Genomic_DNA"/>
</dbReference>
<dbReference type="InterPro" id="IPR051449">
    <property type="entry name" value="ABC-2_transporter_component"/>
</dbReference>
<dbReference type="PANTHER" id="PTHR30294:SF38">
    <property type="entry name" value="TRANSPORT PERMEASE PROTEIN"/>
    <property type="match status" value="1"/>
</dbReference>
<dbReference type="RefSeq" id="WP_205311761.1">
    <property type="nucleotide sequence ID" value="NZ_JAERPS020000006.1"/>
</dbReference>
<keyword evidence="4" id="KW-1003">Cell membrane</keyword>
<keyword evidence="7 8" id="KW-0472">Membrane</keyword>
<dbReference type="Proteomes" id="UP000663814">
    <property type="component" value="Unassembled WGS sequence"/>
</dbReference>
<evidence type="ECO:0000259" key="9">
    <source>
        <dbReference type="PROSITE" id="PS51012"/>
    </source>
</evidence>
<dbReference type="PANTHER" id="PTHR30294">
    <property type="entry name" value="MEMBRANE COMPONENT OF ABC TRANSPORTER YHHJ-RELATED"/>
    <property type="match status" value="1"/>
</dbReference>
<sequence>MRLWALLAKEWRLLRRDVHAVAVLFLMPLTFVLLMAFALSDLNAGVPAVASVSLKQQADDHNSRFFAAALKQQLTILPDNQDSLVSVITSADFTDLLQQESDTPTPQLQLLFNASTPPVLRQQVRSAVTLALAQTRLQAFLRTNDMLSDEQSLAEQLAIVRQQTDSTLDEQDTGSQGQLLPQANASQHSVPAWLIFGMFFVMLPMANTLLSEQQSGTLLRLKSAGLPPLTLALGKCLPYFMINLLQFSLLVSVSYWLLPLLGLAPLQLNGSPLAYLLLACSIALCSSSFGFFIASLVRSNEQALMLSGGCNIILAAIGGIMVPKAVMPEAMQQVAALSPMSWALDGCLALLTGHGAITDIAPAAVKLLLFACVSFVLAYFIFQYKLSRIKWTALY</sequence>
<evidence type="ECO:0000313" key="10">
    <source>
        <dbReference type="EMBL" id="MBZ9613052.1"/>
    </source>
</evidence>
<feature type="domain" description="ABC transmembrane type-2" evidence="9">
    <location>
        <begin position="144"/>
        <end position="385"/>
    </location>
</feature>
<organism evidence="10 11">
    <name type="scientific">Rheinheimera maricola</name>
    <dbReference type="NCBI Taxonomy" id="2793282"/>
    <lineage>
        <taxon>Bacteria</taxon>
        <taxon>Pseudomonadati</taxon>
        <taxon>Pseudomonadota</taxon>
        <taxon>Gammaproteobacteria</taxon>
        <taxon>Chromatiales</taxon>
        <taxon>Chromatiaceae</taxon>
        <taxon>Rheinheimera</taxon>
    </lineage>
</organism>
<proteinExistence type="inferred from homology"/>
<keyword evidence="6 8" id="KW-1133">Transmembrane helix</keyword>
<evidence type="ECO:0000256" key="4">
    <source>
        <dbReference type="ARBA" id="ARBA00022475"/>
    </source>
</evidence>
<feature type="transmembrane region" description="Helical" evidence="8">
    <location>
        <begin position="190"/>
        <end position="211"/>
    </location>
</feature>
<keyword evidence="5 8" id="KW-0812">Transmembrane</keyword>
<feature type="transmembrane region" description="Helical" evidence="8">
    <location>
        <begin position="303"/>
        <end position="322"/>
    </location>
</feature>
<dbReference type="PROSITE" id="PS51012">
    <property type="entry name" value="ABC_TM2"/>
    <property type="match status" value="1"/>
</dbReference>
<feature type="transmembrane region" description="Helical" evidence="8">
    <location>
        <begin position="273"/>
        <end position="297"/>
    </location>
</feature>
<gene>
    <name evidence="10" type="ORF">I4W93_015795</name>
</gene>
<dbReference type="InterPro" id="IPR013525">
    <property type="entry name" value="ABC2_TM"/>
</dbReference>
<reference evidence="10 11" key="1">
    <citation type="submission" date="2021-08" db="EMBL/GenBank/DDBJ databases">
        <title>Rheinheimera aquimaris sp. nov., isolated from seawater of the East Sea in Korea.</title>
        <authorList>
            <person name="Kim K.H."/>
            <person name="Wenting R."/>
            <person name="Kim K.R."/>
            <person name="Jeon C.O."/>
        </authorList>
    </citation>
    <scope>NUCLEOTIDE SEQUENCE [LARGE SCALE GENOMIC DNA]</scope>
    <source>
        <strain evidence="10 11">MA-13</strain>
    </source>
</reference>
<feature type="transmembrane region" description="Helical" evidence="8">
    <location>
        <begin position="363"/>
        <end position="382"/>
    </location>
</feature>
<feature type="transmembrane region" description="Helical" evidence="8">
    <location>
        <begin position="20"/>
        <end position="39"/>
    </location>
</feature>
<accession>A0ABS7XEQ0</accession>
<evidence type="ECO:0000256" key="2">
    <source>
        <dbReference type="ARBA" id="ARBA00007783"/>
    </source>
</evidence>
<evidence type="ECO:0000313" key="11">
    <source>
        <dbReference type="Proteomes" id="UP000663814"/>
    </source>
</evidence>
<dbReference type="Pfam" id="PF12698">
    <property type="entry name" value="ABC2_membrane_3"/>
    <property type="match status" value="1"/>
</dbReference>
<dbReference type="InterPro" id="IPR047817">
    <property type="entry name" value="ABC2_TM_bact-type"/>
</dbReference>
<comment type="caution">
    <text evidence="10">The sequence shown here is derived from an EMBL/GenBank/DDBJ whole genome shotgun (WGS) entry which is preliminary data.</text>
</comment>
<feature type="transmembrane region" description="Helical" evidence="8">
    <location>
        <begin position="247"/>
        <end position="266"/>
    </location>
</feature>
<keyword evidence="11" id="KW-1185">Reference proteome</keyword>
<evidence type="ECO:0000256" key="1">
    <source>
        <dbReference type="ARBA" id="ARBA00004651"/>
    </source>
</evidence>
<name>A0ABS7XEQ0_9GAMM</name>
<evidence type="ECO:0000256" key="7">
    <source>
        <dbReference type="ARBA" id="ARBA00023136"/>
    </source>
</evidence>
<evidence type="ECO:0000256" key="6">
    <source>
        <dbReference type="ARBA" id="ARBA00022989"/>
    </source>
</evidence>
<keyword evidence="3" id="KW-0813">Transport</keyword>
<comment type="similarity">
    <text evidence="2">Belongs to the ABC-2 integral membrane protein family.</text>
</comment>
<evidence type="ECO:0000256" key="5">
    <source>
        <dbReference type="ARBA" id="ARBA00022692"/>
    </source>
</evidence>
<evidence type="ECO:0000256" key="8">
    <source>
        <dbReference type="SAM" id="Phobius"/>
    </source>
</evidence>
<protein>
    <submittedName>
        <fullName evidence="10">ABC transporter permease</fullName>
    </submittedName>
</protein>